<evidence type="ECO:0000256" key="4">
    <source>
        <dbReference type="ARBA" id="ARBA00006958"/>
    </source>
</evidence>
<dbReference type="GeneID" id="125777005"/>
<dbReference type="PRINTS" id="PR02086">
    <property type="entry name" value="PUTNUCHARBI1"/>
</dbReference>
<dbReference type="PANTHER" id="PTHR22930:SF250">
    <property type="entry name" value="NUCLEASE HARBI1-LIKE PROTEIN"/>
    <property type="match status" value="1"/>
</dbReference>
<keyword evidence="10" id="KW-0539">Nucleus</keyword>
<feature type="domain" description="DDE Tnp4" evidence="13">
    <location>
        <begin position="136"/>
        <end position="284"/>
    </location>
</feature>
<evidence type="ECO:0000313" key="15">
    <source>
        <dbReference type="RefSeq" id="XP_049306657.1"/>
    </source>
</evidence>
<keyword evidence="9" id="KW-0378">Hydrolase</keyword>
<dbReference type="RefSeq" id="XP_049306657.1">
    <property type="nucleotide sequence ID" value="XM_049450700.1"/>
</dbReference>
<evidence type="ECO:0000313" key="14">
    <source>
        <dbReference type="Proteomes" id="UP001652620"/>
    </source>
</evidence>
<evidence type="ECO:0000256" key="7">
    <source>
        <dbReference type="ARBA" id="ARBA00022722"/>
    </source>
</evidence>
<evidence type="ECO:0000256" key="9">
    <source>
        <dbReference type="ARBA" id="ARBA00022801"/>
    </source>
</evidence>
<reference evidence="15" key="2">
    <citation type="submission" date="2025-08" db="UniProtKB">
        <authorList>
            <consortium name="RefSeq"/>
        </authorList>
    </citation>
    <scope>IDENTIFICATION</scope>
    <source>
        <tissue evidence="15">Adult</tissue>
    </source>
</reference>
<evidence type="ECO:0000256" key="12">
    <source>
        <dbReference type="ARBA" id="ARBA00045850"/>
    </source>
</evidence>
<evidence type="ECO:0000256" key="10">
    <source>
        <dbReference type="ARBA" id="ARBA00023242"/>
    </source>
</evidence>
<evidence type="ECO:0000256" key="11">
    <source>
        <dbReference type="ARBA" id="ARBA00030126"/>
    </source>
</evidence>
<evidence type="ECO:0000256" key="5">
    <source>
        <dbReference type="ARBA" id="ARBA00015519"/>
    </source>
</evidence>
<keyword evidence="14" id="KW-1185">Reference proteome</keyword>
<dbReference type="Proteomes" id="UP001652620">
    <property type="component" value="Chromosome 1"/>
</dbReference>
<comment type="similarity">
    <text evidence="4">Belongs to the HARBI1 family.</text>
</comment>
<evidence type="ECO:0000256" key="6">
    <source>
        <dbReference type="ARBA" id="ARBA00022490"/>
    </source>
</evidence>
<comment type="subcellular location">
    <subcellularLocation>
        <location evidence="3">Cytoplasm</location>
    </subcellularLocation>
    <subcellularLocation>
        <location evidence="2">Nucleus</location>
    </subcellularLocation>
</comment>
<comment type="cofactor">
    <cofactor evidence="1">
        <name>a divalent metal cation</name>
        <dbReference type="ChEBI" id="CHEBI:60240"/>
    </cofactor>
</comment>
<name>A0ABM3JBP7_BACDO</name>
<dbReference type="InterPro" id="IPR027806">
    <property type="entry name" value="HARBI1_dom"/>
</dbReference>
<proteinExistence type="inferred from homology"/>
<evidence type="ECO:0000256" key="8">
    <source>
        <dbReference type="ARBA" id="ARBA00022723"/>
    </source>
</evidence>
<organism evidence="14 15">
    <name type="scientific">Bactrocera dorsalis</name>
    <name type="common">Oriental fruit fly</name>
    <name type="synonym">Dacus dorsalis</name>
    <dbReference type="NCBI Taxonomy" id="27457"/>
    <lineage>
        <taxon>Eukaryota</taxon>
        <taxon>Metazoa</taxon>
        <taxon>Ecdysozoa</taxon>
        <taxon>Arthropoda</taxon>
        <taxon>Hexapoda</taxon>
        <taxon>Insecta</taxon>
        <taxon>Pterygota</taxon>
        <taxon>Neoptera</taxon>
        <taxon>Endopterygota</taxon>
        <taxon>Diptera</taxon>
        <taxon>Brachycera</taxon>
        <taxon>Muscomorpha</taxon>
        <taxon>Tephritoidea</taxon>
        <taxon>Tephritidae</taxon>
        <taxon>Bactrocera</taxon>
        <taxon>Bactrocera</taxon>
    </lineage>
</organism>
<sequence>MAEYFVPQRNPKVYQQRKTSLASEDKKLYRFDDSSICWLANYLFEESEETRGGALSNIDKIRLYLRFCADPGFQNGIATDIGVHQSTVSRIIAEVAKLISSKASEWIKFPKDGDAIKDAQRKWQANYFFPFAIGAIDCTHIKIKKPKNQSDEYICRKGFHSINVQATCDAKELFTSVDISWPGSVHDSRILRNSEVCRIMQSVTNDALLLGDEGYGICPWLMTPFRNPTTELEKKFNKVFTKERVIIERCFGQLKQRFSILQYKIRVSTELAPHVIASCFILHNIAKFLKDDYIPINDDYNNNDVWQLGNYIEQQTTRLSEAGKNKRRMIANLLSN</sequence>
<dbReference type="InterPro" id="IPR026103">
    <property type="entry name" value="HARBI1_animal"/>
</dbReference>
<evidence type="ECO:0000256" key="3">
    <source>
        <dbReference type="ARBA" id="ARBA00004496"/>
    </source>
</evidence>
<keyword evidence="8" id="KW-0479">Metal-binding</keyword>
<dbReference type="Pfam" id="PF13359">
    <property type="entry name" value="DDE_Tnp_4"/>
    <property type="match status" value="1"/>
</dbReference>
<reference evidence="14" key="1">
    <citation type="submission" date="2025-05" db="UniProtKB">
        <authorList>
            <consortium name="RefSeq"/>
        </authorList>
    </citation>
    <scope>NUCLEOTIDE SEQUENCE [LARGE SCALE GENOMIC DNA]</scope>
</reference>
<evidence type="ECO:0000259" key="13">
    <source>
        <dbReference type="Pfam" id="PF13359"/>
    </source>
</evidence>
<dbReference type="PANTHER" id="PTHR22930">
    <property type="match status" value="1"/>
</dbReference>
<comment type="function">
    <text evidence="12">Transposase-derived protein that may have nuclease activity. Does not have transposase activity.</text>
</comment>
<accession>A0ABM3JBP7</accession>
<keyword evidence="6" id="KW-0963">Cytoplasm</keyword>
<gene>
    <name evidence="15" type="primary">LOC125777005</name>
</gene>
<dbReference type="InterPro" id="IPR045249">
    <property type="entry name" value="HARBI1-like"/>
</dbReference>
<evidence type="ECO:0000256" key="2">
    <source>
        <dbReference type="ARBA" id="ARBA00004123"/>
    </source>
</evidence>
<evidence type="ECO:0000256" key="1">
    <source>
        <dbReference type="ARBA" id="ARBA00001968"/>
    </source>
</evidence>
<keyword evidence="7" id="KW-0540">Nuclease</keyword>
<protein>
    <recommendedName>
        <fullName evidence="5">Putative nuclease HARBI1</fullName>
    </recommendedName>
    <alternativeName>
        <fullName evidence="11">Harbinger transposase-derived nuclease</fullName>
    </alternativeName>
</protein>